<organism evidence="1">
    <name type="scientific">viral metagenome</name>
    <dbReference type="NCBI Taxonomy" id="1070528"/>
    <lineage>
        <taxon>unclassified sequences</taxon>
        <taxon>metagenomes</taxon>
        <taxon>organismal metagenomes</taxon>
    </lineage>
</organism>
<dbReference type="EMBL" id="MT141524">
    <property type="protein sequence ID" value="QJA64700.1"/>
    <property type="molecule type" value="Genomic_DNA"/>
</dbReference>
<proteinExistence type="predicted"/>
<sequence>MKELTEEEFSDRMGALSRAGRIFPDVLNITERFKLYQEVFADREREIFISTQLYGDRPRTAMDKYERIPCIDCGKPMMFRIVPENKEGVKTQLVCSGCDLVLDSEKTLEGWIKELKVKDE</sequence>
<gene>
    <name evidence="1" type="ORF">MM415B00475_0034</name>
</gene>
<protein>
    <submittedName>
        <fullName evidence="1">Uncharacterized protein</fullName>
    </submittedName>
</protein>
<evidence type="ECO:0000313" key="1">
    <source>
        <dbReference type="EMBL" id="QJA64700.1"/>
    </source>
</evidence>
<accession>A0A6M3J4E3</accession>
<name>A0A6M3J4E3_9ZZZZ</name>
<dbReference type="AlphaFoldDB" id="A0A6M3J4E3"/>
<reference evidence="1" key="1">
    <citation type="submission" date="2020-03" db="EMBL/GenBank/DDBJ databases">
        <title>The deep terrestrial virosphere.</title>
        <authorList>
            <person name="Holmfeldt K."/>
            <person name="Nilsson E."/>
            <person name="Simone D."/>
            <person name="Lopez-Fernandez M."/>
            <person name="Wu X."/>
            <person name="de Brujin I."/>
            <person name="Lundin D."/>
            <person name="Andersson A."/>
            <person name="Bertilsson S."/>
            <person name="Dopson M."/>
        </authorList>
    </citation>
    <scope>NUCLEOTIDE SEQUENCE</scope>
    <source>
        <strain evidence="1">MM415B00475</strain>
    </source>
</reference>